<evidence type="ECO:0000313" key="6">
    <source>
        <dbReference type="EMBL" id="EUC60390.1"/>
    </source>
</evidence>
<comment type="caution">
    <text evidence="6">The sequence shown here is derived from an EMBL/GenBank/DDBJ whole genome shotgun (WGS) entry which is preliminary data.</text>
</comment>
<gene>
    <name evidence="6" type="ORF">RSOL_339350</name>
</gene>
<dbReference type="SUPFAM" id="SSF52540">
    <property type="entry name" value="P-loop containing nucleoside triphosphate hydrolases"/>
    <property type="match status" value="1"/>
</dbReference>
<sequence length="835" mass="94327">MIPALSKCLLYLYGGASQTINSPFECVPWNTNRWREVVGLAPLADDADDIFVDVDDNIEANGFVQADDGLVFTPSAINTLKAQQQQFMRCESTRREAENFLRQFWERVRKNAAKNRPIDYTIATLPNDKPGNDSNWPGYSKYKELVLIMLNRPNGILSKVEAVMVRLGHTPAERWKDARDVNRSEEENKRVDDYGMTISASSASLEGGKVQEEVARELFGDVAFTNRGVLLPSFKKTVYVLLQRRYERLARILRTLQKKSKKEMQAFDQSFKKAQTKPTASTLRDAAKKLTSWRKTTFETLEQDEPQFLVRDNQLKELWEHIGFELEETRQSAGRAKVKTKSTIPTDAEMQAAFQYYLEEYCQGIGSMDNPEGALTPMFLHNVQRIIDEADEADIGVGHHKDKSLAQVWEYMGLAGAQGYPFGESGTTSSRESGLPSKQAAIPFWHQAVGSLVALEGAFTTSIGKRARPTMFCDEVGIGKTLQIIGVCSLIHHYYEQQVLDKNKQLPPPPFIAINRTPFFAGLEMIPNLPSIIISPRTLSNQWMQEWVKFTKRGSFSFVRYSVDEGPLDTFTTKPDAELSAIATEAKRCLEVPELSRKRKDVQLEDAKGEVARFKAGVKTQGSLLSVQFRAAAVDECHNLRNYSHAHRGVQVITHHSHLVMGATATMLFTGVMDVAAQMRIMQYEEMLGEKGQARCLEVLESTAERQKYWAHNSSSIIKERVKCEADLAAEQAGISNEGPEYDKLHSAAADNFRSQKQISLLASVYVSEVSIKMLKKLIRPLIVRRTRESVDYSGKPILGLPPVQSFTAWSRMNKYEHDTQALINEEHRDREDER</sequence>
<keyword evidence="2" id="KW-0378">Hydrolase</keyword>
<dbReference type="Gene3D" id="3.40.50.300">
    <property type="entry name" value="P-loop containing nucleotide triphosphate hydrolases"/>
    <property type="match status" value="1"/>
</dbReference>
<dbReference type="SMART" id="SM00487">
    <property type="entry name" value="DEXDc"/>
    <property type="match status" value="1"/>
</dbReference>
<dbReference type="InterPro" id="IPR000330">
    <property type="entry name" value="SNF2_N"/>
</dbReference>
<feature type="non-terminal residue" evidence="6">
    <location>
        <position position="835"/>
    </location>
</feature>
<dbReference type="Pfam" id="PF00176">
    <property type="entry name" value="SNF2-rel_dom"/>
    <property type="match status" value="1"/>
</dbReference>
<organism evidence="6 7">
    <name type="scientific">Rhizoctonia solani AG-3 Rhs1AP</name>
    <dbReference type="NCBI Taxonomy" id="1086054"/>
    <lineage>
        <taxon>Eukaryota</taxon>
        <taxon>Fungi</taxon>
        <taxon>Dikarya</taxon>
        <taxon>Basidiomycota</taxon>
        <taxon>Agaricomycotina</taxon>
        <taxon>Agaricomycetes</taxon>
        <taxon>Cantharellales</taxon>
        <taxon>Ceratobasidiaceae</taxon>
        <taxon>Rhizoctonia</taxon>
    </lineage>
</organism>
<dbReference type="InterPro" id="IPR014001">
    <property type="entry name" value="Helicase_ATP-bd"/>
</dbReference>
<dbReference type="GO" id="GO:0004386">
    <property type="term" value="F:helicase activity"/>
    <property type="evidence" value="ECO:0007669"/>
    <property type="project" value="UniProtKB-KW"/>
</dbReference>
<evidence type="ECO:0000256" key="4">
    <source>
        <dbReference type="ARBA" id="ARBA00022840"/>
    </source>
</evidence>
<name>X8J8Q1_9AGAM</name>
<dbReference type="GO" id="GO:0005634">
    <property type="term" value="C:nucleus"/>
    <property type="evidence" value="ECO:0007669"/>
    <property type="project" value="TreeGrafter"/>
</dbReference>
<dbReference type="GO" id="GO:0006281">
    <property type="term" value="P:DNA repair"/>
    <property type="evidence" value="ECO:0007669"/>
    <property type="project" value="TreeGrafter"/>
</dbReference>
<dbReference type="InterPro" id="IPR027417">
    <property type="entry name" value="P-loop_NTPase"/>
</dbReference>
<protein>
    <submittedName>
        <fullName evidence="6">ATP dependent helicase, putative</fullName>
    </submittedName>
</protein>
<evidence type="ECO:0000313" key="7">
    <source>
        <dbReference type="Proteomes" id="UP000030108"/>
    </source>
</evidence>
<keyword evidence="4" id="KW-0067">ATP-binding</keyword>
<dbReference type="PANTHER" id="PTHR45626:SF17">
    <property type="entry name" value="HELICASE-LIKE TRANSCRIPTION FACTOR"/>
    <property type="match status" value="1"/>
</dbReference>
<accession>X8J8Q1</accession>
<keyword evidence="1" id="KW-0547">Nucleotide-binding</keyword>
<reference evidence="7" key="1">
    <citation type="journal article" date="2014" name="Genome Announc.">
        <title>Draft genome sequence of the plant-pathogenic soil fungus Rhizoctonia solani anastomosis group 3 strain Rhs1AP.</title>
        <authorList>
            <person name="Cubeta M.A."/>
            <person name="Thomas E."/>
            <person name="Dean R.A."/>
            <person name="Jabaji S."/>
            <person name="Neate S.M."/>
            <person name="Tavantzis S."/>
            <person name="Toda T."/>
            <person name="Vilgalys R."/>
            <person name="Bharathan N."/>
            <person name="Fedorova-Abrams N."/>
            <person name="Pakala S.B."/>
            <person name="Pakala S.M."/>
            <person name="Zafar N."/>
            <person name="Joardar V."/>
            <person name="Losada L."/>
            <person name="Nierman W.C."/>
        </authorList>
    </citation>
    <scope>NUCLEOTIDE SEQUENCE [LARGE SCALE GENOMIC DNA]</scope>
    <source>
        <strain evidence="7">AG-3</strain>
    </source>
</reference>
<evidence type="ECO:0000256" key="1">
    <source>
        <dbReference type="ARBA" id="ARBA00022741"/>
    </source>
</evidence>
<proteinExistence type="predicted"/>
<dbReference type="GO" id="GO:0008094">
    <property type="term" value="F:ATP-dependent activity, acting on DNA"/>
    <property type="evidence" value="ECO:0007669"/>
    <property type="project" value="TreeGrafter"/>
</dbReference>
<keyword evidence="3 6" id="KW-0347">Helicase</keyword>
<dbReference type="GO" id="GO:0005524">
    <property type="term" value="F:ATP binding"/>
    <property type="evidence" value="ECO:0007669"/>
    <property type="project" value="UniProtKB-KW"/>
</dbReference>
<dbReference type="PANTHER" id="PTHR45626">
    <property type="entry name" value="TRANSCRIPTION TERMINATION FACTOR 2-RELATED"/>
    <property type="match status" value="1"/>
</dbReference>
<dbReference type="InterPro" id="IPR050628">
    <property type="entry name" value="SNF2_RAD54_helicase_TF"/>
</dbReference>
<dbReference type="EMBL" id="JATN01000319">
    <property type="protein sequence ID" value="EUC60390.1"/>
    <property type="molecule type" value="Genomic_DNA"/>
</dbReference>
<dbReference type="OrthoDB" id="3270319at2759"/>
<evidence type="ECO:0000259" key="5">
    <source>
        <dbReference type="SMART" id="SM00487"/>
    </source>
</evidence>
<feature type="domain" description="Helicase ATP-binding" evidence="5">
    <location>
        <begin position="439"/>
        <end position="700"/>
    </location>
</feature>
<dbReference type="AlphaFoldDB" id="X8J8Q1"/>
<dbReference type="GO" id="GO:0016787">
    <property type="term" value="F:hydrolase activity"/>
    <property type="evidence" value="ECO:0007669"/>
    <property type="project" value="UniProtKB-KW"/>
</dbReference>
<dbReference type="Proteomes" id="UP000030108">
    <property type="component" value="Unassembled WGS sequence"/>
</dbReference>
<evidence type="ECO:0000256" key="3">
    <source>
        <dbReference type="ARBA" id="ARBA00022806"/>
    </source>
</evidence>
<evidence type="ECO:0000256" key="2">
    <source>
        <dbReference type="ARBA" id="ARBA00022801"/>
    </source>
</evidence>